<sequence>MLMDMKTKLAQLQVFSGYAPTPFDTAVAPGTPQELFEQWLDQAIALQVMEPHVMTLSTVDRENMPDARAVVLLDVTTQGWHFAINMRSPKGQQLDHHPYAALTCYWPELAQQIRLRGPVVPLSAEASIADFSRRPERSRAAILAARQSEILESPRDLETAIQGQLYRLSAEPGLISPHWVLFALAPREVEFWQADSNRHFTRLRYRRDGDDQRWERNLLWP</sequence>
<dbReference type="Proteomes" id="UP000659084">
    <property type="component" value="Unassembled WGS sequence"/>
</dbReference>
<dbReference type="PIRSF" id="PIRSF000190">
    <property type="entry name" value="Pyd_amn-ph_oxd"/>
    <property type="match status" value="1"/>
</dbReference>
<dbReference type="Pfam" id="PF01243">
    <property type="entry name" value="PNPOx_N"/>
    <property type="match status" value="1"/>
</dbReference>
<dbReference type="Gene3D" id="2.30.110.10">
    <property type="entry name" value="Electron Transport, Fmn-binding Protein, Chain A"/>
    <property type="match status" value="1"/>
</dbReference>
<evidence type="ECO:0000256" key="1">
    <source>
        <dbReference type="ARBA" id="ARBA00007301"/>
    </source>
</evidence>
<dbReference type="PANTHER" id="PTHR10851:SF0">
    <property type="entry name" value="PYRIDOXINE-5'-PHOSPHATE OXIDASE"/>
    <property type="match status" value="1"/>
</dbReference>
<proteinExistence type="inferred from homology"/>
<gene>
    <name evidence="8" type="ORF">H8J20_22455</name>
</gene>
<dbReference type="InterPro" id="IPR012349">
    <property type="entry name" value="Split_barrel_FMN-bd"/>
</dbReference>
<evidence type="ECO:0000256" key="3">
    <source>
        <dbReference type="ARBA" id="ARBA00022643"/>
    </source>
</evidence>
<dbReference type="GO" id="GO:0010181">
    <property type="term" value="F:FMN binding"/>
    <property type="evidence" value="ECO:0007669"/>
    <property type="project" value="InterPro"/>
</dbReference>
<dbReference type="Pfam" id="PF10590">
    <property type="entry name" value="PNP_phzG_C"/>
    <property type="match status" value="1"/>
</dbReference>
<comment type="caution">
    <text evidence="8">The sequence shown here is derived from an EMBL/GenBank/DDBJ whole genome shotgun (WGS) entry which is preliminary data.</text>
</comment>
<name>A0AAW3WZ33_SERFO</name>
<feature type="binding site" evidence="5">
    <location>
        <position position="90"/>
    </location>
    <ligand>
        <name>FMN</name>
        <dbReference type="ChEBI" id="CHEBI:58210"/>
    </ligand>
</feature>
<dbReference type="InterPro" id="IPR011576">
    <property type="entry name" value="Pyridox_Oxase_N"/>
</dbReference>
<dbReference type="GO" id="GO:0008615">
    <property type="term" value="P:pyridoxine biosynthetic process"/>
    <property type="evidence" value="ECO:0007669"/>
    <property type="project" value="UniProtKB-KW"/>
</dbReference>
<feature type="binding site" evidence="5">
    <location>
        <position position="192"/>
    </location>
    <ligand>
        <name>FMN</name>
        <dbReference type="ChEBI" id="CHEBI:58210"/>
    </ligand>
</feature>
<feature type="binding site" evidence="5">
    <location>
        <position position="202"/>
    </location>
    <ligand>
        <name>FMN</name>
        <dbReference type="ChEBI" id="CHEBI:58210"/>
    </ligand>
</feature>
<dbReference type="SUPFAM" id="SSF50475">
    <property type="entry name" value="FMN-binding split barrel"/>
    <property type="match status" value="1"/>
</dbReference>
<feature type="binding site" evidence="5">
    <location>
        <begin position="147"/>
        <end position="148"/>
    </location>
    <ligand>
        <name>FMN</name>
        <dbReference type="ChEBI" id="CHEBI:58210"/>
    </ligand>
</feature>
<feature type="domain" description="Pyridoxamine 5'-phosphate oxidase N-terminal" evidence="6">
    <location>
        <begin position="41"/>
        <end position="149"/>
    </location>
</feature>
<dbReference type="AlphaFoldDB" id="A0AAW3WZ33"/>
<feature type="domain" description="Pyridoxine 5'-phosphate oxidase dimerisation C-terminal" evidence="7">
    <location>
        <begin position="179"/>
        <end position="221"/>
    </location>
</feature>
<evidence type="ECO:0000259" key="6">
    <source>
        <dbReference type="Pfam" id="PF01243"/>
    </source>
</evidence>
<dbReference type="PANTHER" id="PTHR10851">
    <property type="entry name" value="PYRIDOXINE-5-PHOSPHATE OXIDASE"/>
    <property type="match status" value="1"/>
</dbReference>
<comment type="cofactor">
    <cofactor evidence="5">
        <name>FMN</name>
        <dbReference type="ChEBI" id="CHEBI:58210"/>
    </cofactor>
    <text evidence="5">Binds 1 FMN per subunit.</text>
</comment>
<feature type="binding site" evidence="5">
    <location>
        <position position="112"/>
    </location>
    <ligand>
        <name>FMN</name>
        <dbReference type="ChEBI" id="CHEBI:58210"/>
    </ligand>
</feature>
<dbReference type="RefSeq" id="WP_094982813.1">
    <property type="nucleotide sequence ID" value="NZ_CP050171.1"/>
</dbReference>
<dbReference type="InterPro" id="IPR019576">
    <property type="entry name" value="Pyridoxamine_oxidase_dimer_C"/>
</dbReference>
<dbReference type="NCBIfam" id="NF004231">
    <property type="entry name" value="PRK05679.1"/>
    <property type="match status" value="1"/>
</dbReference>
<protein>
    <submittedName>
        <fullName evidence="8">Pyridoxal 5'-phosphate synthase</fullName>
        <ecNumber evidence="8">1.4.3.5</ecNumber>
    </submittedName>
</protein>
<evidence type="ECO:0000256" key="2">
    <source>
        <dbReference type="ARBA" id="ARBA00022630"/>
    </source>
</evidence>
<dbReference type="GO" id="GO:0004733">
    <property type="term" value="F:pyridoxamine phosphate oxidase activity"/>
    <property type="evidence" value="ECO:0007669"/>
    <property type="project" value="UniProtKB-EC"/>
</dbReference>
<evidence type="ECO:0000313" key="8">
    <source>
        <dbReference type="EMBL" id="MBC3214902.1"/>
    </source>
</evidence>
<dbReference type="EMBL" id="JACNYO010000030">
    <property type="protein sequence ID" value="MBC3214902.1"/>
    <property type="molecule type" value="Genomic_DNA"/>
</dbReference>
<organism evidence="8 9">
    <name type="scientific">Serratia fonticola</name>
    <dbReference type="NCBI Taxonomy" id="47917"/>
    <lineage>
        <taxon>Bacteria</taxon>
        <taxon>Pseudomonadati</taxon>
        <taxon>Pseudomonadota</taxon>
        <taxon>Gammaproteobacteria</taxon>
        <taxon>Enterobacterales</taxon>
        <taxon>Yersiniaceae</taxon>
        <taxon>Serratia</taxon>
    </lineage>
</organism>
<accession>A0AAW3WZ33</accession>
<dbReference type="EC" id="1.4.3.5" evidence="8"/>
<keyword evidence="2" id="KW-0285">Flavoprotein</keyword>
<dbReference type="InterPro" id="IPR000659">
    <property type="entry name" value="Pyridox_Oxase"/>
</dbReference>
<keyword evidence="3 5" id="KW-0288">FMN</keyword>
<comment type="similarity">
    <text evidence="1">Belongs to the pyridoxamine 5'-phosphate oxidase family.</text>
</comment>
<evidence type="ECO:0000256" key="5">
    <source>
        <dbReference type="PIRSR" id="PIRSR000190-2"/>
    </source>
</evidence>
<reference evidence="8" key="1">
    <citation type="submission" date="2020-08" db="EMBL/GenBank/DDBJ databases">
        <title>Food and environmental bacterial isolates.</title>
        <authorList>
            <person name="Richter L."/>
            <person name="Du Plessis E.M."/>
            <person name="Duvenage S."/>
            <person name="Allam M."/>
            <person name="Korsten L."/>
        </authorList>
    </citation>
    <scope>NUCLEOTIDE SEQUENCE</scope>
    <source>
        <strain evidence="8">UPMP2127</strain>
    </source>
</reference>
<evidence type="ECO:0000259" key="7">
    <source>
        <dbReference type="Pfam" id="PF10590"/>
    </source>
</evidence>
<evidence type="ECO:0000313" key="9">
    <source>
        <dbReference type="Proteomes" id="UP000659084"/>
    </source>
</evidence>
<keyword evidence="4 8" id="KW-0560">Oxidoreductase</keyword>
<evidence type="ECO:0000256" key="4">
    <source>
        <dbReference type="ARBA" id="ARBA00023002"/>
    </source>
</evidence>